<evidence type="ECO:0008006" key="7">
    <source>
        <dbReference type="Google" id="ProtNLM"/>
    </source>
</evidence>
<evidence type="ECO:0000256" key="4">
    <source>
        <dbReference type="RuleBase" id="RU004005"/>
    </source>
</evidence>
<dbReference type="FunFam" id="3.90.470.10:FF:000022">
    <property type="entry name" value="Mitochondrial ribosomal protein"/>
    <property type="match status" value="1"/>
</dbReference>
<dbReference type="PANTHER" id="PTHR13501">
    <property type="entry name" value="CHLOROPLAST 50S RIBOSOMAL PROTEIN L22-RELATED"/>
    <property type="match status" value="1"/>
</dbReference>
<dbReference type="GeneID" id="11530639"/>
<dbReference type="eggNOG" id="KOG1711">
    <property type="taxonomic scope" value="Eukaryota"/>
</dbReference>
<dbReference type="Proteomes" id="UP000005666">
    <property type="component" value="Chromosome 15"/>
</dbReference>
<dbReference type="HOGENOM" id="CLU_081667_0_0_1"/>
<evidence type="ECO:0000256" key="2">
    <source>
        <dbReference type="ARBA" id="ARBA00022980"/>
    </source>
</evidence>
<proteinExistence type="inferred from homology"/>
<evidence type="ECO:0000256" key="1">
    <source>
        <dbReference type="ARBA" id="ARBA00009451"/>
    </source>
</evidence>
<dbReference type="InterPro" id="IPR047867">
    <property type="entry name" value="Ribosomal_uL22_bac/org-type"/>
</dbReference>
<dbReference type="InterPro" id="IPR001063">
    <property type="entry name" value="Ribosomal_uL22"/>
</dbReference>
<dbReference type="OMA" id="WVQLADK"/>
<dbReference type="EMBL" id="HE612870">
    <property type="protein sequence ID" value="CCE66124.1"/>
    <property type="molecule type" value="Genomic_DNA"/>
</dbReference>
<dbReference type="Pfam" id="PF00237">
    <property type="entry name" value="Ribosomal_L22"/>
    <property type="match status" value="1"/>
</dbReference>
<dbReference type="Gene3D" id="3.90.470.10">
    <property type="entry name" value="Ribosomal protein L22/L17"/>
    <property type="match status" value="1"/>
</dbReference>
<keyword evidence="3 4" id="KW-0687">Ribonucleoprotein</keyword>
<dbReference type="OrthoDB" id="416470at2759"/>
<dbReference type="AlphaFoldDB" id="G8C1U6"/>
<keyword evidence="2 4" id="KW-0689">Ribosomal protein</keyword>
<accession>G8C1U6</accession>
<reference evidence="5 6" key="1">
    <citation type="journal article" date="2011" name="Proc. Natl. Acad. Sci. U.S.A.">
        <title>Evolutionary erosion of yeast sex chromosomes by mating-type switching accidents.</title>
        <authorList>
            <person name="Gordon J.L."/>
            <person name="Armisen D."/>
            <person name="Proux-Wera E."/>
            <person name="Oheigeartaigh S.S."/>
            <person name="Byrne K.P."/>
            <person name="Wolfe K.H."/>
        </authorList>
    </citation>
    <scope>NUCLEOTIDE SEQUENCE [LARGE SCALE GENOMIC DNA]</scope>
    <source>
        <strain evidence="6">ATCC 24235 / CBS 4417 / NBRC 1672 / NRRL Y-8282 / UCD 70-5</strain>
    </source>
</reference>
<dbReference type="SUPFAM" id="SSF54843">
    <property type="entry name" value="Ribosomal protein L22"/>
    <property type="match status" value="1"/>
</dbReference>
<comment type="similarity">
    <text evidence="1 4">Belongs to the universal ribosomal protein uL22 family.</text>
</comment>
<dbReference type="PANTHER" id="PTHR13501:SF8">
    <property type="entry name" value="LARGE RIBOSOMAL SUBUNIT PROTEIN UL22M"/>
    <property type="match status" value="1"/>
</dbReference>
<dbReference type="GO" id="GO:0005762">
    <property type="term" value="C:mitochondrial large ribosomal subunit"/>
    <property type="evidence" value="ECO:0007669"/>
    <property type="project" value="EnsemblFungi"/>
</dbReference>
<dbReference type="GO" id="GO:0003735">
    <property type="term" value="F:structural constituent of ribosome"/>
    <property type="evidence" value="ECO:0007669"/>
    <property type="project" value="EnsemblFungi"/>
</dbReference>
<protein>
    <recommendedName>
        <fullName evidence="7">Ribosomal protein L22</fullName>
    </recommendedName>
</protein>
<dbReference type="RefSeq" id="XP_003688558.1">
    <property type="nucleotide sequence ID" value="XM_003688510.1"/>
</dbReference>
<evidence type="ECO:0000313" key="5">
    <source>
        <dbReference type="EMBL" id="CCE66124.1"/>
    </source>
</evidence>
<evidence type="ECO:0000313" key="6">
    <source>
        <dbReference type="Proteomes" id="UP000005666"/>
    </source>
</evidence>
<keyword evidence="6" id="KW-1185">Reference proteome</keyword>
<dbReference type="GO" id="GO:0006412">
    <property type="term" value="P:translation"/>
    <property type="evidence" value="ECO:0007669"/>
    <property type="project" value="InterPro"/>
</dbReference>
<organism evidence="5 6">
    <name type="scientific">Tetrapisispora phaffii (strain ATCC 24235 / CBS 4417 / NBRC 1672 / NRRL Y-8282 / UCD 70-5)</name>
    <name type="common">Yeast</name>
    <name type="synonym">Fabospora phaffii</name>
    <dbReference type="NCBI Taxonomy" id="1071381"/>
    <lineage>
        <taxon>Eukaryota</taxon>
        <taxon>Fungi</taxon>
        <taxon>Dikarya</taxon>
        <taxon>Ascomycota</taxon>
        <taxon>Saccharomycotina</taxon>
        <taxon>Saccharomycetes</taxon>
        <taxon>Saccharomycetales</taxon>
        <taxon>Saccharomycetaceae</taxon>
        <taxon>Tetrapisispora</taxon>
    </lineage>
</organism>
<sequence length="314" mass="36181">MLHRGLIGRIGAISHNHILFNAVNKRMISQSSVLRAEEESANTSIFGSLTKNVDMAKPAQDRLSDRMIASADNNNTGEDAAVEEQKFRDSITVETDVLLQKHIQKLDEPEKPAVNLYLSPLKRRIYEQNCKDNGGFFKKNAIVRLPSTKEEYRLTLNQQELDALEPSVYLQSYRLKSSMKKTTQVLRMINGIDLKKAITQCHFSKRHVAKEIEELLKRGIEDAQKLKLDPNDLYISQIWCGSDGSWRKNMEFKGRGRVGIISHPWVHVRCILKTKSVTKKRLEFEKDLKELKKKPWIQLPDKPVRGVTNNVYKW</sequence>
<dbReference type="KEGG" id="tpf:TPHA_0O01570"/>
<dbReference type="InterPro" id="IPR036394">
    <property type="entry name" value="Ribosomal_uL22_sf"/>
</dbReference>
<gene>
    <name evidence="5" type="primary">TPHA0O01570</name>
    <name evidence="5" type="ordered locus">TPHA_0O01570</name>
</gene>
<name>G8C1U6_TETPH</name>
<evidence type="ECO:0000256" key="3">
    <source>
        <dbReference type="ARBA" id="ARBA00023274"/>
    </source>
</evidence>
<dbReference type="STRING" id="1071381.G8C1U6"/>